<dbReference type="Pfam" id="PF13568">
    <property type="entry name" value="OMP_b-brl_2"/>
    <property type="match status" value="1"/>
</dbReference>
<sequence>MKRLFLVACMCLCGLALMAQERQVTGVVYNKEDNEPMVGAEVSVDGISLTTVTDIDGRFILNDVPADARTVKISSIGMVTMRARIPQEEGDEIKVVMERVERKFSPFVKAGVAITVAGYSGSDLSTGTGVGFIAGVGASIYLSRYFSLTPSLNILQKSFKIEDLSFKPVYLHLPLLVENKLWLKRRGYGNRLLFNYGPYVSYGIAGKTEGIKLFSKDVDGYRLFQPFDAGLHVGFGAQLKHLYLGLNAEISFVDTFDDWEDNESLSTLTLDFSVGYRF</sequence>
<dbReference type="InterPro" id="IPR025665">
    <property type="entry name" value="Beta-barrel_OMP_2"/>
</dbReference>
<protein>
    <submittedName>
        <fullName evidence="3">Carboxypeptidase-like regulatory domain-containing protein</fullName>
    </submittedName>
</protein>
<dbReference type="InterPro" id="IPR008969">
    <property type="entry name" value="CarboxyPept-like_regulatory"/>
</dbReference>
<proteinExistence type="predicted"/>
<feature type="domain" description="Outer membrane protein beta-barrel" evidence="2">
    <location>
        <begin position="126"/>
        <end position="256"/>
    </location>
</feature>
<evidence type="ECO:0000313" key="4">
    <source>
        <dbReference type="Proteomes" id="UP000823860"/>
    </source>
</evidence>
<evidence type="ECO:0000313" key="3">
    <source>
        <dbReference type="EMBL" id="HJA82568.1"/>
    </source>
</evidence>
<keyword evidence="1" id="KW-0732">Signal</keyword>
<evidence type="ECO:0000259" key="2">
    <source>
        <dbReference type="Pfam" id="PF13568"/>
    </source>
</evidence>
<dbReference type="Proteomes" id="UP000823860">
    <property type="component" value="Unassembled WGS sequence"/>
</dbReference>
<reference evidence="3" key="1">
    <citation type="journal article" date="2021" name="PeerJ">
        <title>Extensive microbial diversity within the chicken gut microbiome revealed by metagenomics and culture.</title>
        <authorList>
            <person name="Gilroy R."/>
            <person name="Ravi A."/>
            <person name="Getino M."/>
            <person name="Pursley I."/>
            <person name="Horton D.L."/>
            <person name="Alikhan N.F."/>
            <person name="Baker D."/>
            <person name="Gharbi K."/>
            <person name="Hall N."/>
            <person name="Watson M."/>
            <person name="Adriaenssens E.M."/>
            <person name="Foster-Nyarko E."/>
            <person name="Jarju S."/>
            <person name="Secka A."/>
            <person name="Antonio M."/>
            <person name="Oren A."/>
            <person name="Chaudhuri R.R."/>
            <person name="La Ragione R."/>
            <person name="Hildebrand F."/>
            <person name="Pallen M.J."/>
        </authorList>
    </citation>
    <scope>NUCLEOTIDE SEQUENCE</scope>
    <source>
        <strain evidence="3">ChiHecec1B25-7008</strain>
    </source>
</reference>
<dbReference type="GO" id="GO:0004180">
    <property type="term" value="F:carboxypeptidase activity"/>
    <property type="evidence" value="ECO:0007669"/>
    <property type="project" value="UniProtKB-KW"/>
</dbReference>
<keyword evidence="3" id="KW-0645">Protease</keyword>
<reference evidence="3" key="2">
    <citation type="submission" date="2021-04" db="EMBL/GenBank/DDBJ databases">
        <authorList>
            <person name="Gilroy R."/>
        </authorList>
    </citation>
    <scope>NUCLEOTIDE SEQUENCE</scope>
    <source>
        <strain evidence="3">ChiHecec1B25-7008</strain>
    </source>
</reference>
<gene>
    <name evidence="3" type="ORF">H9785_01130</name>
</gene>
<dbReference type="InterPro" id="IPR011250">
    <property type="entry name" value="OMP/PagP_B-barrel"/>
</dbReference>
<keyword evidence="3" id="KW-0378">Hydrolase</keyword>
<dbReference type="AlphaFoldDB" id="A0A9D2HR69"/>
<dbReference type="SUPFAM" id="SSF56925">
    <property type="entry name" value="OMPA-like"/>
    <property type="match status" value="1"/>
</dbReference>
<comment type="caution">
    <text evidence="3">The sequence shown here is derived from an EMBL/GenBank/DDBJ whole genome shotgun (WGS) entry which is preliminary data.</text>
</comment>
<organism evidence="3 4">
    <name type="scientific">Candidatus Bacteroides intestinavium</name>
    <dbReference type="NCBI Taxonomy" id="2838469"/>
    <lineage>
        <taxon>Bacteria</taxon>
        <taxon>Pseudomonadati</taxon>
        <taxon>Bacteroidota</taxon>
        <taxon>Bacteroidia</taxon>
        <taxon>Bacteroidales</taxon>
        <taxon>Bacteroidaceae</taxon>
        <taxon>Bacteroides</taxon>
    </lineage>
</organism>
<dbReference type="EMBL" id="DWZE01000014">
    <property type="protein sequence ID" value="HJA82568.1"/>
    <property type="molecule type" value="Genomic_DNA"/>
</dbReference>
<dbReference type="Gene3D" id="2.60.40.1120">
    <property type="entry name" value="Carboxypeptidase-like, regulatory domain"/>
    <property type="match status" value="1"/>
</dbReference>
<accession>A0A9D2HR69</accession>
<dbReference type="Pfam" id="PF13715">
    <property type="entry name" value="CarbopepD_reg_2"/>
    <property type="match status" value="1"/>
</dbReference>
<dbReference type="SUPFAM" id="SSF49464">
    <property type="entry name" value="Carboxypeptidase regulatory domain-like"/>
    <property type="match status" value="1"/>
</dbReference>
<feature type="signal peptide" evidence="1">
    <location>
        <begin position="1"/>
        <end position="19"/>
    </location>
</feature>
<name>A0A9D2HR69_9BACE</name>
<feature type="chain" id="PRO_5038692549" evidence="1">
    <location>
        <begin position="20"/>
        <end position="278"/>
    </location>
</feature>
<evidence type="ECO:0000256" key="1">
    <source>
        <dbReference type="SAM" id="SignalP"/>
    </source>
</evidence>
<keyword evidence="3" id="KW-0121">Carboxypeptidase</keyword>